<organism evidence="8 9">
    <name type="scientific">Theobroma cacao</name>
    <name type="common">Cacao</name>
    <name type="synonym">Cocoa</name>
    <dbReference type="NCBI Taxonomy" id="3641"/>
    <lineage>
        <taxon>Eukaryota</taxon>
        <taxon>Viridiplantae</taxon>
        <taxon>Streptophyta</taxon>
        <taxon>Embryophyta</taxon>
        <taxon>Tracheophyta</taxon>
        <taxon>Spermatophyta</taxon>
        <taxon>Magnoliopsida</taxon>
        <taxon>eudicotyledons</taxon>
        <taxon>Gunneridae</taxon>
        <taxon>Pentapetalae</taxon>
        <taxon>rosids</taxon>
        <taxon>malvids</taxon>
        <taxon>Malvales</taxon>
        <taxon>Malvaceae</taxon>
        <taxon>Byttnerioideae</taxon>
        <taxon>Theobroma</taxon>
    </lineage>
</organism>
<dbReference type="InParanoid" id="A0A061EGZ0"/>
<evidence type="ECO:0000256" key="2">
    <source>
        <dbReference type="ARBA" id="ARBA00012502"/>
    </source>
</evidence>
<proteinExistence type="inferred from homology"/>
<dbReference type="Gene3D" id="3.30.1060.10">
    <property type="entry name" value="Peptide methionine sulphoxide reductase MsrA"/>
    <property type="match status" value="1"/>
</dbReference>
<sequence length="696" mass="77580">MYQLLPQFNAPQDSNLPIPEISSDPAATIPSECLREAVFAGGSFWGLEAGFGRVNGVIKTATGYCGGTLKKPSFREVCEGKTGHTEAVKIMYDKRKVSFRSLCDIFWEIHDCTNKDYLKFGLSTHLRSAIFYSMEEERKQAQESRIRRQMKLNRRIVSKALPIEYDFCMAENKHQKYYLQNNYRLCESLNLRSTEQFVESTIACKLNGILAMEARSSIEKLTTFLQTNETMAEETKLVCKEIIEGLDMADMLYNLVVQHVVHQEGEVMTIGNVDLDIYSHIELANDAFELGGQFQCWSWNGYLHYCKTMGFGKFSVAKNASACAFTRLVNAVLGAGRGKIGESSCTVHDDFASSRDSEGRVEVERTSSKSGLGLGKGRGRVGEGRGSEAPSTTIERVKAIDRSLRGIPYAPSEDGKIVLVENMLFTSVQHFWEGLDDIIAEIMPHATQRRFCRAVPASDSEFSVFQGGKTYVVNLGVATCIGHTRGDLEQYCDNYYSKEKFMMAYNEYIHPILDIAMVEFRGQVDPVEPPMLYRMLSRLKKNRRKEHRERLDGHGNSRMNSIVRCTLCFSFGQNRKTCLRVLVQLNRKQNTLLGFSSTGVGSLSGAVTESSSKLAASRTLRGLASVQRRLVATNALRLGRGAKFVLTYSGARFVPAHGEARRPPFYGLVATLACASIMNSDSAGGTQTSVSHVVDM</sequence>
<reference evidence="8 9" key="1">
    <citation type="journal article" date="2013" name="Genome Biol.">
        <title>The genome sequence of the most widely cultivated cacao type and its use to identify candidate genes regulating pod color.</title>
        <authorList>
            <person name="Motamayor J.C."/>
            <person name="Mockaitis K."/>
            <person name="Schmutz J."/>
            <person name="Haiminen N."/>
            <person name="Iii D.L."/>
            <person name="Cornejo O."/>
            <person name="Findley S.D."/>
            <person name="Zheng P."/>
            <person name="Utro F."/>
            <person name="Royaert S."/>
            <person name="Saski C."/>
            <person name="Jenkins J."/>
            <person name="Podicheti R."/>
            <person name="Zhao M."/>
            <person name="Scheffler B.E."/>
            <person name="Stack J.C."/>
            <person name="Feltus F.A."/>
            <person name="Mustiga G.M."/>
            <person name="Amores F."/>
            <person name="Phillips W."/>
            <person name="Marelli J.P."/>
            <person name="May G.D."/>
            <person name="Shapiro H."/>
            <person name="Ma J."/>
            <person name="Bustamante C.D."/>
            <person name="Schnell R.J."/>
            <person name="Main D."/>
            <person name="Gilbert D."/>
            <person name="Parida L."/>
            <person name="Kuhn D.N."/>
        </authorList>
    </citation>
    <scope>NUCLEOTIDE SEQUENCE [LARGE SCALE GENOMIC DNA]</scope>
    <source>
        <strain evidence="9">cv. Matina 1-6</strain>
    </source>
</reference>
<evidence type="ECO:0000313" key="8">
    <source>
        <dbReference type="EMBL" id="EOY04131.1"/>
    </source>
</evidence>
<dbReference type="AlphaFoldDB" id="A0A061EGZ0"/>
<feature type="compositionally biased region" description="Basic and acidic residues" evidence="6">
    <location>
        <begin position="356"/>
        <end position="367"/>
    </location>
</feature>
<protein>
    <recommendedName>
        <fullName evidence="2">peptide-methionine (S)-S-oxide reductase</fullName>
        <ecNumber evidence="2">1.8.4.11</ecNumber>
    </recommendedName>
    <alternativeName>
        <fullName evidence="5">Peptide-methionine (S)-S-oxide reductase</fullName>
    </alternativeName>
    <alternativeName>
        <fullName evidence="4">Protein-methionine-S-oxide reductase</fullName>
    </alternativeName>
</protein>
<feature type="region of interest" description="Disordered" evidence="6">
    <location>
        <begin position="356"/>
        <end position="391"/>
    </location>
</feature>
<keyword evidence="3" id="KW-0560">Oxidoreductase</keyword>
<dbReference type="InterPro" id="IPR050162">
    <property type="entry name" value="MsrA_MetSO_reductase"/>
</dbReference>
<keyword evidence="9" id="KW-1185">Reference proteome</keyword>
<evidence type="ECO:0000256" key="4">
    <source>
        <dbReference type="ARBA" id="ARBA00030273"/>
    </source>
</evidence>
<evidence type="ECO:0000256" key="6">
    <source>
        <dbReference type="SAM" id="MobiDB-lite"/>
    </source>
</evidence>
<dbReference type="PANTHER" id="PTHR42799">
    <property type="entry name" value="MITOCHONDRIAL PEPTIDE METHIONINE SULFOXIDE REDUCTASE"/>
    <property type="match status" value="1"/>
</dbReference>
<evidence type="ECO:0000256" key="1">
    <source>
        <dbReference type="ARBA" id="ARBA00005591"/>
    </source>
</evidence>
<dbReference type="STRING" id="3641.A0A061EGZ0"/>
<evidence type="ECO:0000259" key="7">
    <source>
        <dbReference type="Pfam" id="PF01625"/>
    </source>
</evidence>
<dbReference type="EMBL" id="CM001882">
    <property type="protein sequence ID" value="EOY04131.1"/>
    <property type="molecule type" value="Genomic_DNA"/>
</dbReference>
<dbReference type="NCBIfam" id="TIGR00401">
    <property type="entry name" value="msrA"/>
    <property type="match status" value="1"/>
</dbReference>
<dbReference type="SUPFAM" id="SSF55068">
    <property type="entry name" value="Peptide methionine sulfoxide reductase"/>
    <property type="match status" value="1"/>
</dbReference>
<gene>
    <name evidence="8" type="ORF">TCM_019385</name>
</gene>
<dbReference type="Gramene" id="EOY04131">
    <property type="protein sequence ID" value="EOY04131"/>
    <property type="gene ID" value="TCM_019385"/>
</dbReference>
<dbReference type="InterPro" id="IPR002569">
    <property type="entry name" value="Met_Sox_Rdtase_MsrA_dom"/>
</dbReference>
<dbReference type="EC" id="1.8.4.11" evidence="2"/>
<accession>A0A061EGZ0</accession>
<dbReference type="GO" id="GO:0034599">
    <property type="term" value="P:cellular response to oxidative stress"/>
    <property type="evidence" value="ECO:0000318"/>
    <property type="project" value="GO_Central"/>
</dbReference>
<name>A0A061EGZ0_THECC</name>
<dbReference type="GO" id="GO:0005737">
    <property type="term" value="C:cytoplasm"/>
    <property type="evidence" value="ECO:0000318"/>
    <property type="project" value="GO_Central"/>
</dbReference>
<dbReference type="Pfam" id="PF01625">
    <property type="entry name" value="PMSR"/>
    <property type="match status" value="1"/>
</dbReference>
<comment type="similarity">
    <text evidence="1">Belongs to the MsrA Met sulfoxide reductase family.</text>
</comment>
<dbReference type="HAMAP" id="MF_01401">
    <property type="entry name" value="MsrA"/>
    <property type="match status" value="1"/>
</dbReference>
<feature type="domain" description="Peptide methionine sulphoxide reductase MsrA" evidence="7">
    <location>
        <begin position="36"/>
        <end position="186"/>
    </location>
</feature>
<dbReference type="eggNOG" id="KOG1635">
    <property type="taxonomic scope" value="Eukaryota"/>
</dbReference>
<evidence type="ECO:0000313" key="9">
    <source>
        <dbReference type="Proteomes" id="UP000026915"/>
    </source>
</evidence>
<dbReference type="HOGENOM" id="CLU_396092_0_0_1"/>
<evidence type="ECO:0000256" key="3">
    <source>
        <dbReference type="ARBA" id="ARBA00023002"/>
    </source>
</evidence>
<dbReference type="Proteomes" id="UP000026915">
    <property type="component" value="Chromosome 4"/>
</dbReference>
<dbReference type="PANTHER" id="PTHR42799:SF26">
    <property type="entry name" value="PEPTIDE-METHIONINE (S)-S-OXIDE REDUCTASE"/>
    <property type="match status" value="1"/>
</dbReference>
<evidence type="ECO:0000256" key="5">
    <source>
        <dbReference type="ARBA" id="ARBA00030643"/>
    </source>
</evidence>
<dbReference type="GO" id="GO:0008113">
    <property type="term" value="F:peptide-methionine (S)-S-oxide reductase activity"/>
    <property type="evidence" value="ECO:0000318"/>
    <property type="project" value="GO_Central"/>
</dbReference>
<dbReference type="InterPro" id="IPR036509">
    <property type="entry name" value="Met_Sox_Rdtase_MsrA_sf"/>
</dbReference>